<name>A0A6G5QJG6_CAMRE</name>
<reference evidence="1 2" key="1">
    <citation type="submission" date="2016-07" db="EMBL/GenBank/DDBJ databases">
        <title>Comparative genomics of the Campylobacter concisus group.</title>
        <authorList>
            <person name="Miller W.G."/>
            <person name="Yee E."/>
            <person name="Chapman M.H."/>
            <person name="Huynh S."/>
            <person name="Bono J.L."/>
            <person name="On S.L.W."/>
            <person name="StLeger J."/>
            <person name="Foster G."/>
            <person name="Parker C.T."/>
        </authorList>
    </citation>
    <scope>NUCLEOTIDE SEQUENCE [LARGE SCALE GENOMIC DNA]</scope>
    <source>
        <strain evidence="1 2">ATCC 33238</strain>
    </source>
</reference>
<gene>
    <name evidence="1" type="ORF">CRECT_0007</name>
</gene>
<dbReference type="Proteomes" id="UP000502377">
    <property type="component" value="Chromosome"/>
</dbReference>
<protein>
    <recommendedName>
        <fullName evidence="3">TerB family tellurite resistance protein</fullName>
    </recommendedName>
</protein>
<organism evidence="1 2">
    <name type="scientific">Campylobacter rectus</name>
    <name type="common">Wolinella recta</name>
    <dbReference type="NCBI Taxonomy" id="203"/>
    <lineage>
        <taxon>Bacteria</taxon>
        <taxon>Pseudomonadati</taxon>
        <taxon>Campylobacterota</taxon>
        <taxon>Epsilonproteobacteria</taxon>
        <taxon>Campylobacterales</taxon>
        <taxon>Campylobacteraceae</taxon>
        <taxon>Campylobacter</taxon>
    </lineage>
</organism>
<sequence length="144" mass="17106">MEFDIKCKFLSLFREFLVYHHRSLEFRAKVFAAVISAKLNPEEDDFANLYDISSEIYASDENRKRVLIETTKEYVSRIKRKDPLTLDSLLLAIDQAIKANKNYALKIDFEHLRRLIDADEYEGLVQQRVYDFLLYEVKTYAPNR</sequence>
<evidence type="ECO:0000313" key="1">
    <source>
        <dbReference type="EMBL" id="QCD45727.1"/>
    </source>
</evidence>
<dbReference type="RefSeq" id="WP_002943126.1">
    <property type="nucleotide sequence ID" value="NZ_CAUTXX010000061.1"/>
</dbReference>
<dbReference type="KEGG" id="crx:CRECT_0007"/>
<evidence type="ECO:0008006" key="3">
    <source>
        <dbReference type="Google" id="ProtNLM"/>
    </source>
</evidence>
<evidence type="ECO:0000313" key="2">
    <source>
        <dbReference type="Proteomes" id="UP000502377"/>
    </source>
</evidence>
<dbReference type="EMBL" id="CP012543">
    <property type="protein sequence ID" value="QCD45727.1"/>
    <property type="molecule type" value="Genomic_DNA"/>
</dbReference>
<accession>A0A6G5QJG6</accession>
<proteinExistence type="predicted"/>
<dbReference type="AlphaFoldDB" id="A0A6G5QJG6"/>